<reference evidence="1" key="1">
    <citation type="submission" date="2020-11" db="EMBL/GenBank/DDBJ databases">
        <title>Genome seq and assembly of Planobacterium sp.</title>
        <authorList>
            <person name="Chhetri G."/>
        </authorList>
    </citation>
    <scope>NUCLEOTIDE SEQUENCE</scope>
    <source>
        <strain evidence="1">GCR5</strain>
    </source>
</reference>
<comment type="caution">
    <text evidence="1">The sequence shown here is derived from an EMBL/GenBank/DDBJ whole genome shotgun (WGS) entry which is preliminary data.</text>
</comment>
<gene>
    <name evidence="1" type="ORF">IC612_00335</name>
</gene>
<evidence type="ECO:0000313" key="1">
    <source>
        <dbReference type="EMBL" id="MBF5026244.1"/>
    </source>
</evidence>
<proteinExistence type="predicted"/>
<dbReference type="EMBL" id="JADKYY010000001">
    <property type="protein sequence ID" value="MBF5026244.1"/>
    <property type="molecule type" value="Genomic_DNA"/>
</dbReference>
<dbReference type="RefSeq" id="WP_194738179.1">
    <property type="nucleotide sequence ID" value="NZ_JADKYY010000001.1"/>
</dbReference>
<name>A0A931EA83_9FLAO</name>
<dbReference type="AlphaFoldDB" id="A0A931EA83"/>
<evidence type="ECO:0000313" key="2">
    <source>
        <dbReference type="Proteomes" id="UP000694480"/>
    </source>
</evidence>
<dbReference type="Proteomes" id="UP000694480">
    <property type="component" value="Unassembled WGS sequence"/>
</dbReference>
<protein>
    <submittedName>
        <fullName evidence="1">Uncharacterized protein</fullName>
    </submittedName>
</protein>
<accession>A0A931EA83</accession>
<sequence>MKKFFTFILLSVAMLSQSQTIPELRGYLKQGEESAAAGKQLIARSMAGYNKTKLPIYQSFLAVGYFFMAKHDANVLNKYKHFKNGKEQMSAAVRKDPSNVEIRLMRYISQEKAPRVLGYYKEMEADKNHILKWYKTSPDMALQRYIESYFGLK</sequence>
<organism evidence="1 2">
    <name type="scientific">Planobacterium oryzisoli</name>
    <dbReference type="NCBI Taxonomy" id="2771435"/>
    <lineage>
        <taxon>Bacteria</taxon>
        <taxon>Pseudomonadati</taxon>
        <taxon>Bacteroidota</taxon>
        <taxon>Flavobacteriia</taxon>
        <taxon>Flavobacteriales</taxon>
        <taxon>Weeksellaceae</taxon>
        <taxon>Chryseobacterium group</taxon>
        <taxon>Chryseobacterium</taxon>
    </lineage>
</organism>
<keyword evidence="2" id="KW-1185">Reference proteome</keyword>